<comment type="caution">
    <text evidence="3">The sequence shown here is derived from an EMBL/GenBank/DDBJ whole genome shotgun (WGS) entry which is preliminary data.</text>
</comment>
<dbReference type="AlphaFoldDB" id="A0AAE0JWU7"/>
<keyword evidence="2" id="KW-0472">Membrane</keyword>
<name>A0AAE0JWU7_9PEZI</name>
<feature type="transmembrane region" description="Helical" evidence="2">
    <location>
        <begin position="6"/>
        <end position="28"/>
    </location>
</feature>
<evidence type="ECO:0000313" key="4">
    <source>
        <dbReference type="Proteomes" id="UP001287356"/>
    </source>
</evidence>
<proteinExistence type="predicted"/>
<evidence type="ECO:0000313" key="3">
    <source>
        <dbReference type="EMBL" id="KAK3365823.1"/>
    </source>
</evidence>
<gene>
    <name evidence="3" type="ORF">B0T24DRAFT_597581</name>
</gene>
<protein>
    <submittedName>
        <fullName evidence="3">Uncharacterized protein</fullName>
    </submittedName>
</protein>
<dbReference type="EMBL" id="JAULSN010000008">
    <property type="protein sequence ID" value="KAK3365823.1"/>
    <property type="molecule type" value="Genomic_DNA"/>
</dbReference>
<feature type="compositionally biased region" description="Basic and acidic residues" evidence="1">
    <location>
        <begin position="81"/>
        <end position="97"/>
    </location>
</feature>
<reference evidence="3" key="1">
    <citation type="journal article" date="2023" name="Mol. Phylogenet. Evol.">
        <title>Genome-scale phylogeny and comparative genomics of the fungal order Sordariales.</title>
        <authorList>
            <person name="Hensen N."/>
            <person name="Bonometti L."/>
            <person name="Westerberg I."/>
            <person name="Brannstrom I.O."/>
            <person name="Guillou S."/>
            <person name="Cros-Aarteil S."/>
            <person name="Calhoun S."/>
            <person name="Haridas S."/>
            <person name="Kuo A."/>
            <person name="Mondo S."/>
            <person name="Pangilinan J."/>
            <person name="Riley R."/>
            <person name="LaButti K."/>
            <person name="Andreopoulos B."/>
            <person name="Lipzen A."/>
            <person name="Chen C."/>
            <person name="Yan M."/>
            <person name="Daum C."/>
            <person name="Ng V."/>
            <person name="Clum A."/>
            <person name="Steindorff A."/>
            <person name="Ohm R.A."/>
            <person name="Martin F."/>
            <person name="Silar P."/>
            <person name="Natvig D.O."/>
            <person name="Lalanne C."/>
            <person name="Gautier V."/>
            <person name="Ament-Velasquez S.L."/>
            <person name="Kruys A."/>
            <person name="Hutchinson M.I."/>
            <person name="Powell A.J."/>
            <person name="Barry K."/>
            <person name="Miller A.N."/>
            <person name="Grigoriev I.V."/>
            <person name="Debuchy R."/>
            <person name="Gladieux P."/>
            <person name="Hiltunen Thoren M."/>
            <person name="Johannesson H."/>
        </authorList>
    </citation>
    <scope>NUCLEOTIDE SEQUENCE</scope>
    <source>
        <strain evidence="3">CBS 958.72</strain>
    </source>
</reference>
<keyword evidence="4" id="KW-1185">Reference proteome</keyword>
<sequence>MWRTAAFLMSLAIVVELTTFVAFFIVCLTPSSLSEDKADNPSSRPKTPSAGSFDHATAEPTFQFPDGQDQIDFWRDTSLGEDDRPTHPPGPDDRGEQDADGSVMPPQVQASRASIPRSSDDESNNHLELANTEPFTQPSTSQDQVIPQRNIGRHRHYDTDDVGDYRPIVGLDAEYSQDDDVVRPRGHKRRRISTSTPTNRAQQSQPAILTGIRIREEAVRAATAEFEEWPLKDAVLKRVILDGAPTFQLQFSWDAYTNVIHRDRATSHATVPDFSPGGRKSTKRGVASTPGEPAPSQTDDDAQPLTLTEVGTEWAVEKILGARKQGRGNQVLVMWKPT</sequence>
<feature type="region of interest" description="Disordered" evidence="1">
    <location>
        <begin position="33"/>
        <end position="162"/>
    </location>
</feature>
<evidence type="ECO:0000256" key="2">
    <source>
        <dbReference type="SAM" id="Phobius"/>
    </source>
</evidence>
<feature type="compositionally biased region" description="Polar residues" evidence="1">
    <location>
        <begin position="193"/>
        <end position="205"/>
    </location>
</feature>
<organism evidence="3 4">
    <name type="scientific">Lasiosphaeria ovina</name>
    <dbReference type="NCBI Taxonomy" id="92902"/>
    <lineage>
        <taxon>Eukaryota</taxon>
        <taxon>Fungi</taxon>
        <taxon>Dikarya</taxon>
        <taxon>Ascomycota</taxon>
        <taxon>Pezizomycotina</taxon>
        <taxon>Sordariomycetes</taxon>
        <taxon>Sordariomycetidae</taxon>
        <taxon>Sordariales</taxon>
        <taxon>Lasiosphaeriaceae</taxon>
        <taxon>Lasiosphaeria</taxon>
    </lineage>
</organism>
<keyword evidence="2" id="KW-0812">Transmembrane</keyword>
<feature type="region of interest" description="Disordered" evidence="1">
    <location>
        <begin position="181"/>
        <end position="205"/>
    </location>
</feature>
<feature type="compositionally biased region" description="Polar residues" evidence="1">
    <location>
        <begin position="40"/>
        <end position="50"/>
    </location>
</feature>
<keyword evidence="2" id="KW-1133">Transmembrane helix</keyword>
<accession>A0AAE0JWU7</accession>
<evidence type="ECO:0000256" key="1">
    <source>
        <dbReference type="SAM" id="MobiDB-lite"/>
    </source>
</evidence>
<feature type="region of interest" description="Disordered" evidence="1">
    <location>
        <begin position="268"/>
        <end position="304"/>
    </location>
</feature>
<feature type="compositionally biased region" description="Polar residues" evidence="1">
    <location>
        <begin position="133"/>
        <end position="147"/>
    </location>
</feature>
<dbReference type="Proteomes" id="UP001287356">
    <property type="component" value="Unassembled WGS sequence"/>
</dbReference>
<reference evidence="3" key="2">
    <citation type="submission" date="2023-06" db="EMBL/GenBank/DDBJ databases">
        <authorList>
            <consortium name="Lawrence Berkeley National Laboratory"/>
            <person name="Haridas S."/>
            <person name="Hensen N."/>
            <person name="Bonometti L."/>
            <person name="Westerberg I."/>
            <person name="Brannstrom I.O."/>
            <person name="Guillou S."/>
            <person name="Cros-Aarteil S."/>
            <person name="Calhoun S."/>
            <person name="Kuo A."/>
            <person name="Mondo S."/>
            <person name="Pangilinan J."/>
            <person name="Riley R."/>
            <person name="Labutti K."/>
            <person name="Andreopoulos B."/>
            <person name="Lipzen A."/>
            <person name="Chen C."/>
            <person name="Yanf M."/>
            <person name="Daum C."/>
            <person name="Ng V."/>
            <person name="Clum A."/>
            <person name="Steindorff A."/>
            <person name="Ohm R."/>
            <person name="Martin F."/>
            <person name="Silar P."/>
            <person name="Natvig D."/>
            <person name="Lalanne C."/>
            <person name="Gautier V."/>
            <person name="Ament-Velasquez S.L."/>
            <person name="Kruys A."/>
            <person name="Hutchinson M.I."/>
            <person name="Powell A.J."/>
            <person name="Barry K."/>
            <person name="Miller A.N."/>
            <person name="Grigoriev I.V."/>
            <person name="Debuchy R."/>
            <person name="Gladieux P."/>
            <person name="Thoren M.H."/>
            <person name="Johannesson H."/>
        </authorList>
    </citation>
    <scope>NUCLEOTIDE SEQUENCE</scope>
    <source>
        <strain evidence="3">CBS 958.72</strain>
    </source>
</reference>